<evidence type="ECO:0000313" key="3">
    <source>
        <dbReference type="EMBL" id="OXM39280.1"/>
    </source>
</evidence>
<accession>A0A229QXR0</accession>
<dbReference type="EMBL" id="NMQU01000273">
    <property type="protein sequence ID" value="OXM39280.1"/>
    <property type="molecule type" value="Genomic_DNA"/>
</dbReference>
<comment type="caution">
    <text evidence="3">The sequence shown here is derived from an EMBL/GenBank/DDBJ whole genome shotgun (WGS) entry which is preliminary data.</text>
</comment>
<dbReference type="InterPro" id="IPR000873">
    <property type="entry name" value="AMP-dep_synth/lig_dom"/>
</dbReference>
<dbReference type="GO" id="GO:0005886">
    <property type="term" value="C:plasma membrane"/>
    <property type="evidence" value="ECO:0007669"/>
    <property type="project" value="TreeGrafter"/>
</dbReference>
<dbReference type="Gene3D" id="3.40.50.12780">
    <property type="entry name" value="N-terminal domain of ligase-like"/>
    <property type="match status" value="1"/>
</dbReference>
<evidence type="ECO:0000259" key="2">
    <source>
        <dbReference type="Pfam" id="PF00501"/>
    </source>
</evidence>
<dbReference type="InterPro" id="IPR042099">
    <property type="entry name" value="ANL_N_sf"/>
</dbReference>
<keyword evidence="4" id="KW-1185">Reference proteome</keyword>
<evidence type="ECO:0000256" key="1">
    <source>
        <dbReference type="ARBA" id="ARBA00006432"/>
    </source>
</evidence>
<dbReference type="PANTHER" id="PTHR22754:SF32">
    <property type="entry name" value="DISCO-INTERACTING PROTEIN 2"/>
    <property type="match status" value="1"/>
</dbReference>
<organism evidence="3 4">
    <name type="scientific">Amycolatopsis alba DSM 44262</name>
    <dbReference type="NCBI Taxonomy" id="1125972"/>
    <lineage>
        <taxon>Bacteria</taxon>
        <taxon>Bacillati</taxon>
        <taxon>Actinomycetota</taxon>
        <taxon>Actinomycetes</taxon>
        <taxon>Pseudonocardiales</taxon>
        <taxon>Pseudonocardiaceae</taxon>
        <taxon>Amycolatopsis</taxon>
    </lineage>
</organism>
<dbReference type="GO" id="GO:0006633">
    <property type="term" value="P:fatty acid biosynthetic process"/>
    <property type="evidence" value="ECO:0007669"/>
    <property type="project" value="TreeGrafter"/>
</dbReference>
<dbReference type="Proteomes" id="UP000215563">
    <property type="component" value="Unassembled WGS sequence"/>
</dbReference>
<dbReference type="AlphaFoldDB" id="A0A229QXR0"/>
<feature type="non-terminal residue" evidence="3">
    <location>
        <position position="240"/>
    </location>
</feature>
<gene>
    <name evidence="3" type="ORF">CFP75_43845</name>
</gene>
<dbReference type="GO" id="GO:0070566">
    <property type="term" value="F:adenylyltransferase activity"/>
    <property type="evidence" value="ECO:0007669"/>
    <property type="project" value="TreeGrafter"/>
</dbReference>
<feature type="domain" description="AMP-dependent synthetase/ligase" evidence="2">
    <location>
        <begin position="17"/>
        <end position="238"/>
    </location>
</feature>
<dbReference type="Pfam" id="PF00501">
    <property type="entry name" value="AMP-binding"/>
    <property type="match status" value="1"/>
</dbReference>
<proteinExistence type="inferred from homology"/>
<comment type="similarity">
    <text evidence="1">Belongs to the ATP-dependent AMP-binding enzyme family.</text>
</comment>
<protein>
    <submittedName>
        <fullName evidence="3">Peptide synthetase</fullName>
    </submittedName>
</protein>
<evidence type="ECO:0000313" key="4">
    <source>
        <dbReference type="Proteomes" id="UP000215563"/>
    </source>
</evidence>
<reference evidence="3 4" key="1">
    <citation type="submission" date="2017-07" db="EMBL/GenBank/DDBJ databases">
        <title>Amycolatopsis alba DSM 44262 Genome sequencing and assembly.</title>
        <authorList>
            <person name="Kaur N."/>
            <person name="Mayilraj S."/>
        </authorList>
    </citation>
    <scope>NUCLEOTIDE SEQUENCE [LARGE SCALE GENOMIC DNA]</scope>
    <source>
        <strain evidence="3 4">DSM 44262</strain>
    </source>
</reference>
<sequence length="240" mass="25920">GAATGDDDFACARAWSEPAPEPETVALLQYTSGSTMEPKGVMITHRNLLHNVATSRRSLGIRDDARFGGWGPLYHDMGLLGQVTPALFSGTTCVLMSPATFLKRPHLWLRMIDRFDIQVSSAPDFAYELCTRRITAEQLAGIDLSRWDIAINGSEPVRADVVEAFVEQCGPAGFRPATMTPSFGMAEATVFVTGTGEAEATLLTHRVDGAVKRFVGCGRPAAIEIRIVQPQTVIAVRDGV</sequence>
<feature type="non-terminal residue" evidence="3">
    <location>
        <position position="1"/>
    </location>
</feature>
<dbReference type="PANTHER" id="PTHR22754">
    <property type="entry name" value="DISCO-INTERACTING PROTEIN 2 DIP2 -RELATED"/>
    <property type="match status" value="1"/>
</dbReference>
<dbReference type="SUPFAM" id="SSF56801">
    <property type="entry name" value="Acetyl-CoA synthetase-like"/>
    <property type="match status" value="1"/>
</dbReference>
<name>A0A229QXR0_AMYAL</name>